<comment type="caution">
    <text evidence="2">The sequence shown here is derived from an EMBL/GenBank/DDBJ whole genome shotgun (WGS) entry which is preliminary data.</text>
</comment>
<feature type="compositionally biased region" description="Basic and acidic residues" evidence="1">
    <location>
        <begin position="120"/>
        <end position="131"/>
    </location>
</feature>
<sequence length="217" mass="25091">MIGSTETALITFEGSFVPLYVLYYQAEYRCHPERPKAQFCQRYHKIGHRKDVCTLPPSTELCQTCSEDLTKLPPGQEHDCYATCRNCKGSHSSTWAECPEKLKADAKVTQQAYRRRLAIRKTDSHAPDNHRSRYRPRHRHPSTHGKNPTSTTKFEAQRDQAYIPNAKTQRTHRQHRRRDHSSREPATLPLPSSSRPKACLYTLSLHPLHTAMRLPHL</sequence>
<reference evidence="2 3" key="1">
    <citation type="journal article" date="2020" name="Cell">
        <title>Large-Scale Comparative Analyses of Tick Genomes Elucidate Their Genetic Diversity and Vector Capacities.</title>
        <authorList>
            <consortium name="Tick Genome and Microbiome Consortium (TIGMIC)"/>
            <person name="Jia N."/>
            <person name="Wang J."/>
            <person name="Shi W."/>
            <person name="Du L."/>
            <person name="Sun Y."/>
            <person name="Zhan W."/>
            <person name="Jiang J.F."/>
            <person name="Wang Q."/>
            <person name="Zhang B."/>
            <person name="Ji P."/>
            <person name="Bell-Sakyi L."/>
            <person name="Cui X.M."/>
            <person name="Yuan T.T."/>
            <person name="Jiang B.G."/>
            <person name="Yang W.F."/>
            <person name="Lam T.T."/>
            <person name="Chang Q.C."/>
            <person name="Ding S.J."/>
            <person name="Wang X.J."/>
            <person name="Zhu J.G."/>
            <person name="Ruan X.D."/>
            <person name="Zhao L."/>
            <person name="Wei J.T."/>
            <person name="Ye R.Z."/>
            <person name="Que T.C."/>
            <person name="Du C.H."/>
            <person name="Zhou Y.H."/>
            <person name="Cheng J.X."/>
            <person name="Dai P.F."/>
            <person name="Guo W.B."/>
            <person name="Han X.H."/>
            <person name="Huang E.J."/>
            <person name="Li L.F."/>
            <person name="Wei W."/>
            <person name="Gao Y.C."/>
            <person name="Liu J.Z."/>
            <person name="Shao H.Z."/>
            <person name="Wang X."/>
            <person name="Wang C.C."/>
            <person name="Yang T.C."/>
            <person name="Huo Q.B."/>
            <person name="Li W."/>
            <person name="Chen H.Y."/>
            <person name="Chen S.E."/>
            <person name="Zhou L.G."/>
            <person name="Ni X.B."/>
            <person name="Tian J.H."/>
            <person name="Sheng Y."/>
            <person name="Liu T."/>
            <person name="Pan Y.S."/>
            <person name="Xia L.Y."/>
            <person name="Li J."/>
            <person name="Zhao F."/>
            <person name="Cao W.C."/>
        </authorList>
    </citation>
    <scope>NUCLEOTIDE SEQUENCE [LARGE SCALE GENOMIC DNA]</scope>
    <source>
        <strain evidence="2">HaeL-2018</strain>
    </source>
</reference>
<evidence type="ECO:0000313" key="3">
    <source>
        <dbReference type="Proteomes" id="UP000821853"/>
    </source>
</evidence>
<dbReference type="Proteomes" id="UP000821853">
    <property type="component" value="Chromosome 3"/>
</dbReference>
<feature type="compositionally biased region" description="Basic residues" evidence="1">
    <location>
        <begin position="132"/>
        <end position="143"/>
    </location>
</feature>
<keyword evidence="3" id="KW-1185">Reference proteome</keyword>
<dbReference type="VEuPathDB" id="VectorBase:HLOH_049647"/>
<feature type="region of interest" description="Disordered" evidence="1">
    <location>
        <begin position="117"/>
        <end position="196"/>
    </location>
</feature>
<accession>A0A9J6G940</accession>
<name>A0A9J6G940_HAELO</name>
<dbReference type="OrthoDB" id="3039988at2759"/>
<dbReference type="EMBL" id="JABSTR010000005">
    <property type="protein sequence ID" value="KAH9371707.1"/>
    <property type="molecule type" value="Genomic_DNA"/>
</dbReference>
<evidence type="ECO:0000256" key="1">
    <source>
        <dbReference type="SAM" id="MobiDB-lite"/>
    </source>
</evidence>
<evidence type="ECO:0000313" key="2">
    <source>
        <dbReference type="EMBL" id="KAH9371707.1"/>
    </source>
</evidence>
<dbReference type="AlphaFoldDB" id="A0A9J6G940"/>
<protein>
    <submittedName>
        <fullName evidence="2">Uncharacterized protein</fullName>
    </submittedName>
</protein>
<gene>
    <name evidence="2" type="ORF">HPB48_006772</name>
</gene>
<feature type="compositionally biased region" description="Basic residues" evidence="1">
    <location>
        <begin position="169"/>
        <end position="180"/>
    </location>
</feature>
<feature type="compositionally biased region" description="Polar residues" evidence="1">
    <location>
        <begin position="145"/>
        <end position="154"/>
    </location>
</feature>
<organism evidence="2 3">
    <name type="scientific">Haemaphysalis longicornis</name>
    <name type="common">Bush tick</name>
    <dbReference type="NCBI Taxonomy" id="44386"/>
    <lineage>
        <taxon>Eukaryota</taxon>
        <taxon>Metazoa</taxon>
        <taxon>Ecdysozoa</taxon>
        <taxon>Arthropoda</taxon>
        <taxon>Chelicerata</taxon>
        <taxon>Arachnida</taxon>
        <taxon>Acari</taxon>
        <taxon>Parasitiformes</taxon>
        <taxon>Ixodida</taxon>
        <taxon>Ixodoidea</taxon>
        <taxon>Ixodidae</taxon>
        <taxon>Haemaphysalinae</taxon>
        <taxon>Haemaphysalis</taxon>
    </lineage>
</organism>
<proteinExistence type="predicted"/>